<dbReference type="SUPFAM" id="SSF48452">
    <property type="entry name" value="TPR-like"/>
    <property type="match status" value="2"/>
</dbReference>
<dbReference type="GO" id="GO:0000178">
    <property type="term" value="C:exosome (RNase complex)"/>
    <property type="evidence" value="ECO:0007669"/>
    <property type="project" value="TreeGrafter"/>
</dbReference>
<feature type="zinc finger region" description="C3H1-type" evidence="1">
    <location>
        <begin position="64"/>
        <end position="90"/>
    </location>
</feature>
<dbReference type="Pfam" id="PF10650">
    <property type="entry name" value="zf-C3H1"/>
    <property type="match status" value="1"/>
</dbReference>
<dbReference type="AlphaFoldDB" id="A0AAD9NI98"/>
<keyword evidence="1" id="KW-0863">Zinc-finger</keyword>
<dbReference type="PANTHER" id="PTHR21563">
    <property type="entry name" value="ZINC FINGER C3H1 DOMAIN-CONTAINING PROTEIN"/>
    <property type="match status" value="1"/>
</dbReference>
<dbReference type="Proteomes" id="UP001208570">
    <property type="component" value="Unassembled WGS sequence"/>
</dbReference>
<dbReference type="Pfam" id="PF23240">
    <property type="entry name" value="HAT_PRP39_N"/>
    <property type="match status" value="1"/>
</dbReference>
<organism evidence="4 5">
    <name type="scientific">Paralvinella palmiformis</name>
    <dbReference type="NCBI Taxonomy" id="53620"/>
    <lineage>
        <taxon>Eukaryota</taxon>
        <taxon>Metazoa</taxon>
        <taxon>Spiralia</taxon>
        <taxon>Lophotrochozoa</taxon>
        <taxon>Annelida</taxon>
        <taxon>Polychaeta</taxon>
        <taxon>Sedentaria</taxon>
        <taxon>Canalipalpata</taxon>
        <taxon>Terebellida</taxon>
        <taxon>Terebelliformia</taxon>
        <taxon>Alvinellidae</taxon>
        <taxon>Paralvinella</taxon>
    </lineage>
</organism>
<dbReference type="EMBL" id="JAODUP010000011">
    <property type="protein sequence ID" value="KAK2169316.1"/>
    <property type="molecule type" value="Genomic_DNA"/>
</dbReference>
<dbReference type="GO" id="GO:0008270">
    <property type="term" value="F:zinc ion binding"/>
    <property type="evidence" value="ECO:0007669"/>
    <property type="project" value="UniProtKB-KW"/>
</dbReference>
<dbReference type="Gene3D" id="1.25.40.10">
    <property type="entry name" value="Tetratricopeptide repeat domain"/>
    <property type="match status" value="2"/>
</dbReference>
<feature type="region of interest" description="Disordered" evidence="2">
    <location>
        <begin position="1"/>
        <end position="25"/>
    </location>
</feature>
<reference evidence="4" key="1">
    <citation type="journal article" date="2023" name="Mol. Biol. Evol.">
        <title>Third-Generation Sequencing Reveals the Adaptive Role of the Epigenome in Three Deep-Sea Polychaetes.</title>
        <authorList>
            <person name="Perez M."/>
            <person name="Aroh O."/>
            <person name="Sun Y."/>
            <person name="Lan Y."/>
            <person name="Juniper S.K."/>
            <person name="Young C.R."/>
            <person name="Angers B."/>
            <person name="Qian P.Y."/>
        </authorList>
    </citation>
    <scope>NUCLEOTIDE SEQUENCE</scope>
    <source>
        <strain evidence="4">P08H-3</strain>
    </source>
</reference>
<dbReference type="InterPro" id="IPR039278">
    <property type="entry name" value="Red1"/>
</dbReference>
<protein>
    <recommendedName>
        <fullName evidence="3">C3H1-type domain-containing protein</fullName>
    </recommendedName>
</protein>
<keyword evidence="1" id="KW-0479">Metal-binding</keyword>
<accession>A0AAD9NI98</accession>
<evidence type="ECO:0000313" key="4">
    <source>
        <dbReference type="EMBL" id="KAK2169316.1"/>
    </source>
</evidence>
<evidence type="ECO:0000313" key="5">
    <source>
        <dbReference type="Proteomes" id="UP001208570"/>
    </source>
</evidence>
<feature type="domain" description="C3H1-type" evidence="3">
    <location>
        <begin position="64"/>
        <end position="90"/>
    </location>
</feature>
<evidence type="ECO:0000259" key="3">
    <source>
        <dbReference type="PROSITE" id="PS50103"/>
    </source>
</evidence>
<evidence type="ECO:0000256" key="1">
    <source>
        <dbReference type="PROSITE-ProRule" id="PRU00723"/>
    </source>
</evidence>
<keyword evidence="1" id="KW-0862">Zinc</keyword>
<evidence type="ECO:0000256" key="2">
    <source>
        <dbReference type="SAM" id="MobiDB-lite"/>
    </source>
</evidence>
<dbReference type="PROSITE" id="PS50103">
    <property type="entry name" value="ZF_C3H1"/>
    <property type="match status" value="1"/>
</dbReference>
<dbReference type="GO" id="GO:0005634">
    <property type="term" value="C:nucleus"/>
    <property type="evidence" value="ECO:0007669"/>
    <property type="project" value="TreeGrafter"/>
</dbReference>
<keyword evidence="5" id="KW-1185">Reference proteome</keyword>
<name>A0AAD9NI98_9ANNE</name>
<feature type="compositionally biased region" description="Polar residues" evidence="2">
    <location>
        <begin position="16"/>
        <end position="25"/>
    </location>
</feature>
<dbReference type="InterPro" id="IPR011990">
    <property type="entry name" value="TPR-like_helical_dom_sf"/>
</dbReference>
<dbReference type="PANTHER" id="PTHR21563:SF3">
    <property type="entry name" value="ZINC FINGER C3H1 DOMAIN-CONTAINING PROTEIN"/>
    <property type="match status" value="1"/>
</dbReference>
<gene>
    <name evidence="4" type="ORF">LSH36_11g08027</name>
</gene>
<proteinExistence type="predicted"/>
<comment type="caution">
    <text evidence="4">The sequence shown here is derived from an EMBL/GenBank/DDBJ whole genome shotgun (WGS) entry which is preliminary data.</text>
</comment>
<dbReference type="InterPro" id="IPR019607">
    <property type="entry name" value="Putative_zinc-finger_domain"/>
</dbReference>
<feature type="region of interest" description="Disordered" evidence="2">
    <location>
        <begin position="175"/>
        <end position="202"/>
    </location>
</feature>
<sequence>MFQISTEIVTGDDYTSPDSKLGQSTSNGAYNSSLLQFHSYRLSPYFRLKSHHNLTSLTFSHNVNTDKVLCQYELMGTCSDDKCQYQHQSDYKLSNDELLKELASYYPQLYSRHPDGDLENDLDDFIAKFKKSSGKLTGEERCLLLVSQISEALKKVEEESVVTLQRCWRPSLDTRTQTDDLSNDTHLRSLSPNRHGSTMTSELTWSEPEVRYWSSYESDVHDGVVMNNDNDDTNNWISKAYYKLNNNKKREMGLNDALSILAKGLESNRGSSTLWLHYLELYEQKHNTTAIDKLYKQAIKYSPCFEIYWKYIQRTKPFSDSFSLCQNALDYLTSCDVKETLEGPSKQRSHHILQVLVYTVMLCVSANRLGQASKVIKETLTSLNDESSKLIWFLTVEDRVLLHLLDGYMNVTGLFPYWIYSPQGTPKHWLVNKDLLLTSIPWFEILTDSRPEVQENKIKLALASVSQALQIIVRPGDQTLPVSIKLTLLYLHKNWTEINLRNFSDVNELLAKLRHANYKSLIDITLWYSVIIETLSRAHQLDHYCLTIEDINMLQEEALKLPCCPARLYLALADWRFAVGDNDTALVLMEDCVISMFDCDDAKPNECDPNNLYSKVLGLPLPLSYTGLPLKIQPTRDWIQEQLPYLWQCYCFLLELQGFDKETPEAYEAAILSIRDSTFLTQLWLRYVHQQIRLVHHLEKSGQADAHAQYTSLVFRCLNSLPSRAVDYMRSIGHHSLAIGYCMTGLDSMPHSRELWMIYINLLKERTKCEKDQEQISAAYRRATFYLQMEAFLWRDWAVFEFRRKNVKRLQQVFDQCTLAACELESLSGVQRPKVSNPEQDS</sequence>
<feature type="compositionally biased region" description="Polar residues" evidence="2">
    <location>
        <begin position="188"/>
        <end position="202"/>
    </location>
</feature>
<dbReference type="InterPro" id="IPR000571">
    <property type="entry name" value="Znf_CCCH"/>
</dbReference>